<dbReference type="Gene3D" id="3.20.20.150">
    <property type="entry name" value="Divalent-metal-dependent TIM barrel enzymes"/>
    <property type="match status" value="1"/>
</dbReference>
<dbReference type="Proteomes" id="UP000009309">
    <property type="component" value="Unassembled WGS sequence"/>
</dbReference>
<dbReference type="STRING" id="1185876.BN8_05255"/>
<dbReference type="InterPro" id="IPR013022">
    <property type="entry name" value="Xyl_isomerase-like_TIM-brl"/>
</dbReference>
<dbReference type="GO" id="GO:0016853">
    <property type="term" value="F:isomerase activity"/>
    <property type="evidence" value="ECO:0007669"/>
    <property type="project" value="UniProtKB-KW"/>
</dbReference>
<dbReference type="PANTHER" id="PTHR43489">
    <property type="entry name" value="ISOMERASE"/>
    <property type="match status" value="1"/>
</dbReference>
<feature type="domain" description="Xylose isomerase-like TIM barrel" evidence="2">
    <location>
        <begin position="88"/>
        <end position="279"/>
    </location>
</feature>
<dbReference type="SUPFAM" id="SSF51658">
    <property type="entry name" value="Xylose isomerase-like"/>
    <property type="match status" value="1"/>
</dbReference>
<dbReference type="Pfam" id="PF01261">
    <property type="entry name" value="AP_endonuc_2"/>
    <property type="match status" value="1"/>
</dbReference>
<dbReference type="PANTHER" id="PTHR43489:SF3">
    <property type="entry name" value="XYLOSE ISOMERASE DOMAIN PROTEIN TIM BARREL"/>
    <property type="match status" value="1"/>
</dbReference>
<comment type="caution">
    <text evidence="3">The sequence shown here is derived from an EMBL/GenBank/DDBJ whole genome shotgun (WGS) entry which is preliminary data.</text>
</comment>
<evidence type="ECO:0000259" key="2">
    <source>
        <dbReference type="Pfam" id="PF01261"/>
    </source>
</evidence>
<dbReference type="InterPro" id="IPR050417">
    <property type="entry name" value="Sugar_Epim/Isomerase"/>
</dbReference>
<dbReference type="RefSeq" id="WP_009284520.1">
    <property type="nucleotide sequence ID" value="NZ_CAIT01000009.1"/>
</dbReference>
<dbReference type="InterPro" id="IPR036237">
    <property type="entry name" value="Xyl_isomerase-like_sf"/>
</dbReference>
<evidence type="ECO:0000313" key="4">
    <source>
        <dbReference type="Proteomes" id="UP000009309"/>
    </source>
</evidence>
<evidence type="ECO:0000256" key="1">
    <source>
        <dbReference type="ARBA" id="ARBA00023235"/>
    </source>
</evidence>
<keyword evidence="4" id="KW-1185">Reference proteome</keyword>
<gene>
    <name evidence="3" type="ORF">BN8_05255</name>
</gene>
<reference evidence="3 4" key="1">
    <citation type="journal article" date="2012" name="J. Bacteriol.">
        <title>Genome Sequence of the Filamentous Bacterium Fibrisoma limi BUZ 3T.</title>
        <authorList>
            <person name="Filippini M."/>
            <person name="Qi W."/>
            <person name="Jaenicke S."/>
            <person name="Goesmann A."/>
            <person name="Smits T.H."/>
            <person name="Bagheri H.C."/>
        </authorList>
    </citation>
    <scope>NUCLEOTIDE SEQUENCE [LARGE SCALE GENOMIC DNA]</scope>
    <source>
        <strain evidence="4">BUZ 3T</strain>
    </source>
</reference>
<sequence length="297" mass="32709">MIRRTALKTLTGSAALSLVGTETFAQFMKESEPAAPGTGVAPTLLKGRINHSVCRWCYSKIPLEDLAKAAKEIGIKSIELTGPDEWPILKKYGLTSALPQGAGKGIENGFNDPKLHDELVASYEAIFPKLKDAGLNTIICFSGNRRGMSDADGIANCAKGLKRLMPSAEKYGITMIMELLNSKVNHKDYMCDHTAWGVELCKAVGSDNFKLLYDIYHMQIMEGDIIRTIRENSKYIGHYHTGGNPGRNEIDDTQEIYYPAVMKAIVDTGFKGYVAQEFIPKRDPLVSLKEAVLLCDV</sequence>
<dbReference type="AlphaFoldDB" id="I2GPX7"/>
<keyword evidence="1 3" id="KW-0413">Isomerase</keyword>
<name>I2GPX7_9BACT</name>
<proteinExistence type="predicted"/>
<accession>I2GPX7</accession>
<dbReference type="EMBL" id="CAIT01000009">
    <property type="protein sequence ID" value="CCH55955.1"/>
    <property type="molecule type" value="Genomic_DNA"/>
</dbReference>
<evidence type="ECO:0000313" key="3">
    <source>
        <dbReference type="EMBL" id="CCH55955.1"/>
    </source>
</evidence>
<dbReference type="eggNOG" id="COG3622">
    <property type="taxonomic scope" value="Bacteria"/>
</dbReference>
<organism evidence="3 4">
    <name type="scientific">Fibrisoma limi BUZ 3</name>
    <dbReference type="NCBI Taxonomy" id="1185876"/>
    <lineage>
        <taxon>Bacteria</taxon>
        <taxon>Pseudomonadati</taxon>
        <taxon>Bacteroidota</taxon>
        <taxon>Cytophagia</taxon>
        <taxon>Cytophagales</taxon>
        <taxon>Spirosomataceae</taxon>
        <taxon>Fibrisoma</taxon>
    </lineage>
</organism>
<protein>
    <submittedName>
        <fullName evidence="3">Xylose isomerase domain protein TIM barrel</fullName>
    </submittedName>
</protein>